<proteinExistence type="predicted"/>
<protein>
    <recommendedName>
        <fullName evidence="4">DUF3054 domain-containing protein</fullName>
    </recommendedName>
</protein>
<keyword evidence="1" id="KW-0812">Transmembrane</keyword>
<dbReference type="Pfam" id="PF11255">
    <property type="entry name" value="DUF3054"/>
    <property type="match status" value="1"/>
</dbReference>
<feature type="transmembrane region" description="Helical" evidence="1">
    <location>
        <begin position="90"/>
        <end position="117"/>
    </location>
</feature>
<dbReference type="EMBL" id="BMMQ01000010">
    <property type="protein sequence ID" value="GGO66759.1"/>
    <property type="molecule type" value="Genomic_DNA"/>
</dbReference>
<dbReference type="RefSeq" id="WP_188702746.1">
    <property type="nucleotide sequence ID" value="NZ_BMMQ01000010.1"/>
</dbReference>
<organism evidence="2 3">
    <name type="scientific">Microbacterium nanhaiense</name>
    <dbReference type="NCBI Taxonomy" id="1301026"/>
    <lineage>
        <taxon>Bacteria</taxon>
        <taxon>Bacillati</taxon>
        <taxon>Actinomycetota</taxon>
        <taxon>Actinomycetes</taxon>
        <taxon>Micrococcales</taxon>
        <taxon>Microbacteriaceae</taxon>
        <taxon>Microbacterium</taxon>
    </lineage>
</organism>
<evidence type="ECO:0000313" key="2">
    <source>
        <dbReference type="EMBL" id="GGO66759.1"/>
    </source>
</evidence>
<keyword evidence="1" id="KW-0472">Membrane</keyword>
<dbReference type="Proteomes" id="UP000638043">
    <property type="component" value="Unassembled WGS sequence"/>
</dbReference>
<keyword evidence="3" id="KW-1185">Reference proteome</keyword>
<evidence type="ECO:0000256" key="1">
    <source>
        <dbReference type="SAM" id="Phobius"/>
    </source>
</evidence>
<feature type="transmembrane region" description="Helical" evidence="1">
    <location>
        <begin position="64"/>
        <end position="84"/>
    </location>
</feature>
<feature type="transmembrane region" description="Helical" evidence="1">
    <location>
        <begin position="7"/>
        <end position="27"/>
    </location>
</feature>
<dbReference type="InterPro" id="IPR021414">
    <property type="entry name" value="DUF3054"/>
</dbReference>
<name>A0ABQ2N4W0_9MICO</name>
<keyword evidence="1" id="KW-1133">Transmembrane helix</keyword>
<comment type="caution">
    <text evidence="2">The sequence shown here is derived from an EMBL/GenBank/DDBJ whole genome shotgun (WGS) entry which is preliminary data.</text>
</comment>
<evidence type="ECO:0008006" key="4">
    <source>
        <dbReference type="Google" id="ProtNLM"/>
    </source>
</evidence>
<reference evidence="3" key="1">
    <citation type="journal article" date="2019" name="Int. J. Syst. Evol. Microbiol.">
        <title>The Global Catalogue of Microorganisms (GCM) 10K type strain sequencing project: providing services to taxonomists for standard genome sequencing and annotation.</title>
        <authorList>
            <consortium name="The Broad Institute Genomics Platform"/>
            <consortium name="The Broad Institute Genome Sequencing Center for Infectious Disease"/>
            <person name="Wu L."/>
            <person name="Ma J."/>
        </authorList>
    </citation>
    <scope>NUCLEOTIDE SEQUENCE [LARGE SCALE GENOMIC DNA]</scope>
    <source>
        <strain evidence="3">CGMCC 4.7181</strain>
    </source>
</reference>
<feature type="transmembrane region" description="Helical" evidence="1">
    <location>
        <begin position="39"/>
        <end position="57"/>
    </location>
</feature>
<evidence type="ECO:0000313" key="3">
    <source>
        <dbReference type="Proteomes" id="UP000638043"/>
    </source>
</evidence>
<accession>A0ABQ2N4W0</accession>
<sequence>MRRRPWIPALIDVVVIVAFAAIGMSSHEESISAPTLATVAWPFLAGGAIGWLVSLAWRNPAAPLRTGLPVWILAAGGGMILRVATGGGFAVPFLVVTLIVLAVLLIGWRALAALVAWRRSHRVSSRSERPVDAR</sequence>
<gene>
    <name evidence="2" type="ORF">GCM10010910_26930</name>
</gene>